<comment type="caution">
    <text evidence="7">The sequence shown here is derived from an EMBL/GenBank/DDBJ whole genome shotgun (WGS) entry which is preliminary data.</text>
</comment>
<feature type="domain" description="RHS protein conserved region" evidence="4">
    <location>
        <begin position="988"/>
        <end position="1020"/>
    </location>
</feature>
<dbReference type="PANTHER" id="PTHR32305:SF15">
    <property type="entry name" value="PROTEIN RHSA-RELATED"/>
    <property type="match status" value="1"/>
</dbReference>
<feature type="non-terminal residue" evidence="7">
    <location>
        <position position="1"/>
    </location>
</feature>
<feature type="domain" description="DUF6531" evidence="5">
    <location>
        <begin position="23"/>
        <end position="95"/>
    </location>
</feature>
<dbReference type="NCBIfam" id="TIGR03696">
    <property type="entry name" value="Rhs_assc_core"/>
    <property type="match status" value="1"/>
</dbReference>
<protein>
    <submittedName>
        <fullName evidence="7">DUF3990 domain-containing protein</fullName>
    </submittedName>
</protein>
<evidence type="ECO:0000256" key="1">
    <source>
        <dbReference type="ARBA" id="ARBA00009455"/>
    </source>
</evidence>
<dbReference type="InterPro" id="IPR050708">
    <property type="entry name" value="T6SS_VgrG/RHS"/>
</dbReference>
<organism evidence="7 8">
    <name type="scientific">Xenorhabdus littoralis</name>
    <dbReference type="NCBI Taxonomy" id="2582835"/>
    <lineage>
        <taxon>Bacteria</taxon>
        <taxon>Pseudomonadati</taxon>
        <taxon>Pseudomonadota</taxon>
        <taxon>Gammaproteobacteria</taxon>
        <taxon>Enterobacterales</taxon>
        <taxon>Morganellaceae</taxon>
        <taxon>Xenorhabdus</taxon>
    </lineage>
</organism>
<keyword evidence="8" id="KW-1185">Reference proteome</keyword>
<dbReference type="InterPro" id="IPR006530">
    <property type="entry name" value="YD"/>
</dbReference>
<dbReference type="Pfam" id="PF13151">
    <property type="entry name" value="DUF3990"/>
    <property type="match status" value="1"/>
</dbReference>
<dbReference type="InterPro" id="IPR025051">
    <property type="entry name" value="DUF3990"/>
</dbReference>
<dbReference type="Pfam" id="PF25023">
    <property type="entry name" value="TEN_YD-shell"/>
    <property type="match status" value="3"/>
</dbReference>
<dbReference type="InterPro" id="IPR001826">
    <property type="entry name" value="RHS"/>
</dbReference>
<evidence type="ECO:0000259" key="5">
    <source>
        <dbReference type="Pfam" id="PF20148"/>
    </source>
</evidence>
<accession>A0ABU4SRJ9</accession>
<dbReference type="EMBL" id="VCDP01000170">
    <property type="protein sequence ID" value="MDX8001191.1"/>
    <property type="molecule type" value="Genomic_DNA"/>
</dbReference>
<proteinExistence type="inferred from homology"/>
<reference evidence="8" key="1">
    <citation type="journal article" date="2024" name="Toxins">
        <title>Genome Sequence Analysis of Native Xenorhabdus Strains Isolated from Entomopathogenic Nematodes in Argentina.</title>
        <authorList>
            <person name="Palma L."/>
            <person name="Frizzo L."/>
            <person name="Kaiser S."/>
            <person name="Berry C."/>
            <person name="Caballero P."/>
            <person name="Bode H.B."/>
            <person name="Del Valle E.E."/>
        </authorList>
    </citation>
    <scope>NUCLEOTIDE SEQUENCE [LARGE SCALE GENOMIC DNA]</scope>
    <source>
        <strain evidence="8">Reich</strain>
    </source>
</reference>
<evidence type="ECO:0000256" key="3">
    <source>
        <dbReference type="SAM" id="MobiDB-lite"/>
    </source>
</evidence>
<evidence type="ECO:0000313" key="8">
    <source>
        <dbReference type="Proteomes" id="UP001271640"/>
    </source>
</evidence>
<comment type="similarity">
    <text evidence="1">Belongs to the RHS family.</text>
</comment>
<evidence type="ECO:0000259" key="6">
    <source>
        <dbReference type="Pfam" id="PF25023"/>
    </source>
</evidence>
<name>A0ABU4SRJ9_9GAMM</name>
<dbReference type="InterPro" id="IPR056823">
    <property type="entry name" value="TEN-like_YD-shell"/>
</dbReference>
<dbReference type="Pfam" id="PF03527">
    <property type="entry name" value="RHS"/>
    <property type="match status" value="1"/>
</dbReference>
<gene>
    <name evidence="7" type="ORF">FE394_18910</name>
</gene>
<evidence type="ECO:0000256" key="2">
    <source>
        <dbReference type="ARBA" id="ARBA00022737"/>
    </source>
</evidence>
<dbReference type="InterPro" id="IPR022385">
    <property type="entry name" value="Rhs_assc_core"/>
</dbReference>
<dbReference type="NCBIfam" id="TIGR01643">
    <property type="entry name" value="YD_repeat_2x"/>
    <property type="match status" value="9"/>
</dbReference>
<dbReference type="InterPro" id="IPR045351">
    <property type="entry name" value="DUF6531"/>
</dbReference>
<evidence type="ECO:0000259" key="4">
    <source>
        <dbReference type="Pfam" id="PF03527"/>
    </source>
</evidence>
<feature type="compositionally biased region" description="Basic and acidic residues" evidence="3">
    <location>
        <begin position="1"/>
        <end position="10"/>
    </location>
</feature>
<dbReference type="Pfam" id="PF20148">
    <property type="entry name" value="DUF6531"/>
    <property type="match status" value="1"/>
</dbReference>
<feature type="region of interest" description="Disordered" evidence="3">
    <location>
        <begin position="1"/>
        <end position="20"/>
    </location>
</feature>
<sequence>KQEKPKESVEVKGCTPTKKKCEGDPVDVTTGDFLQQKPVLSLPGTVPLSLIRTYRSTENFSGLFGPKWADQWSRHLLLDGDATRFSDDDGVIYTFHTPETEEKVFSVNLHAGHYLLFGERSHGLHLFDRRSQLILSFGQKDGARRLLSAISDRHGNRITFHYDDTHGDSVQRLSQITHSDGYRLLLGYDQKNLAIIEYLTAELRQRLVTCHYDARGYLLECETFQFNHLWHQYNDQGYMIRWGDNNTTDVSVDYDLRGRVVSVTTPQGYWNDRFIYDDAERSTTYLDAEGGCSRYWYDDDGNLLRILDPLERETVMEWDLRNMVSETDPLGRTTYFEYSPYGELTKLIQPSGEAFTYDYDEYGQLLQAKLSDGKSWGFHYNEAGEPDSVTDPLGRIEEYRYNQHGELLRKILPDGTQWRYEYEQHRLHSMLSPNGYTTRYDQDGLGRLRCMTDALGQQTHYQHSAFHASLNGSVTEITQSDGVKQQITYDQARRITAVTDGEGQITQYTYGPFNLLTSMTRPDGTALHFDYDSLLRVNKVTTAMGETYQYEYDLAGQLVRETDFTDRTLEYAYDRGGRQTLIRYPNGQLTRFCYNDDDQIRRREHWQAGESACEQQAVIEYGYDPLGRLICAISPDAKVEFEYDEAGHLIGERVNGREITRQWDIQSGLPTAETVDQNTLNFGYNPSQQLTSFQFGQHDPLTLNYDSLGRETVRESAKGFILASRYTTNGQLAHQSAGRATSLFRETLQQNHPYFPPQATAVNRSWQYDRAFNIQVIDDSIWGQTRYRYNQNDQVTHAAFEGFRSFEEQFHYDKQGNLSRHLPNDARNALKQADQLQLAGRVVHRGDATYRYDQNGRLVEKTEHRDGFRPQIWRYRWDIQDQLTHCETPDGSRWQYKYDAFGRRIQKLKVHDGKLVAANLQRWLNGKPDLTLRQDAIIGHDFLWSGDQLIEEIPIYADGTLAYDHSIRWLYAPGTLTPWARYERGKLHYTVSDHQGTVRELLNEEGQLIWAGRLSTWGRLDTWPAVAGDHEDAHVGCHLRFMGQYADEETGLYYNRFRYYDHETGQYLTPDPLNLHGGFNPYGYVHNPVRFVDPFGLSPDSTTFYHAGHFEDGTKIDLSKGTGKKDFDPGGKKGFYVTASKEQALEWAKKKNYPTLATFEIPNSELAKLNIKVLDTSTDAGKEEWMRFVREGRKNKLVHNHDGVSGPMLMNPPDFKRGRAPDISGHQLALYTKKATDMFDKHKVSVKQIADVCP</sequence>
<dbReference type="Gene3D" id="2.180.10.10">
    <property type="entry name" value="RHS repeat-associated core"/>
    <property type="match status" value="2"/>
</dbReference>
<feature type="domain" description="Teneurin-like YD-shell" evidence="6">
    <location>
        <begin position="615"/>
        <end position="914"/>
    </location>
</feature>
<keyword evidence="2" id="KW-0677">Repeat</keyword>
<dbReference type="PANTHER" id="PTHR32305">
    <property type="match status" value="1"/>
</dbReference>
<evidence type="ECO:0000313" key="7">
    <source>
        <dbReference type="EMBL" id="MDX8001191.1"/>
    </source>
</evidence>
<feature type="domain" description="Teneurin-like YD-shell" evidence="6">
    <location>
        <begin position="204"/>
        <end position="385"/>
    </location>
</feature>
<dbReference type="Proteomes" id="UP001271640">
    <property type="component" value="Unassembled WGS sequence"/>
</dbReference>
<feature type="domain" description="Teneurin-like YD-shell" evidence="6">
    <location>
        <begin position="472"/>
        <end position="601"/>
    </location>
</feature>